<name>A0ABW4DDV0_9BACL</name>
<dbReference type="Proteomes" id="UP001597340">
    <property type="component" value="Unassembled WGS sequence"/>
</dbReference>
<gene>
    <name evidence="1" type="ORF">ACFQ5D_10530</name>
</gene>
<accession>A0ABW4DDV0</accession>
<dbReference type="EMBL" id="JBHTNZ010000011">
    <property type="protein sequence ID" value="MFD1461839.1"/>
    <property type="molecule type" value="Genomic_DNA"/>
</dbReference>
<evidence type="ECO:0000313" key="2">
    <source>
        <dbReference type="Proteomes" id="UP001597340"/>
    </source>
</evidence>
<keyword evidence="2" id="KW-1185">Reference proteome</keyword>
<organism evidence="1 2">
    <name type="scientific">Paenibacillus farraposensis</name>
    <dbReference type="NCBI Taxonomy" id="2807095"/>
    <lineage>
        <taxon>Bacteria</taxon>
        <taxon>Bacillati</taxon>
        <taxon>Bacillota</taxon>
        <taxon>Bacilli</taxon>
        <taxon>Bacillales</taxon>
        <taxon>Paenibacillaceae</taxon>
        <taxon>Paenibacillus</taxon>
    </lineage>
</organism>
<proteinExistence type="predicted"/>
<protein>
    <submittedName>
        <fullName evidence="1">Uncharacterized protein</fullName>
    </submittedName>
</protein>
<comment type="caution">
    <text evidence="1">The sequence shown here is derived from an EMBL/GenBank/DDBJ whole genome shotgun (WGS) entry which is preliminary data.</text>
</comment>
<dbReference type="RefSeq" id="WP_229525224.1">
    <property type="nucleotide sequence ID" value="NZ_JAFFQR010000095.1"/>
</dbReference>
<sequence length="65" mass="7414">MKGKTKAWFRFMESMLSFLYAHDYVFGFRLVASISDGSAIDAIFSVNLSQTPKVLFYFPNFFAGV</sequence>
<evidence type="ECO:0000313" key="1">
    <source>
        <dbReference type="EMBL" id="MFD1461839.1"/>
    </source>
</evidence>
<reference evidence="2" key="1">
    <citation type="journal article" date="2019" name="Int. J. Syst. Evol. Microbiol.">
        <title>The Global Catalogue of Microorganisms (GCM) 10K type strain sequencing project: providing services to taxonomists for standard genome sequencing and annotation.</title>
        <authorList>
            <consortium name="The Broad Institute Genomics Platform"/>
            <consortium name="The Broad Institute Genome Sequencing Center for Infectious Disease"/>
            <person name="Wu L."/>
            <person name="Ma J."/>
        </authorList>
    </citation>
    <scope>NUCLEOTIDE SEQUENCE [LARGE SCALE GENOMIC DNA]</scope>
    <source>
        <strain evidence="2">CCM 9147</strain>
    </source>
</reference>